<dbReference type="PANTHER" id="PTHR12815:SF47">
    <property type="entry name" value="TRANSLOCATION AND ASSEMBLY MODULE SUBUNIT TAMA"/>
    <property type="match status" value="1"/>
</dbReference>
<dbReference type="InterPro" id="IPR000184">
    <property type="entry name" value="Bac_surfAg_D15"/>
</dbReference>
<feature type="chain" id="PRO_5046825047" description="Translocation and assembly module subunit TamA" evidence="12">
    <location>
        <begin position="26"/>
        <end position="653"/>
    </location>
</feature>
<reference evidence="16 17" key="1">
    <citation type="submission" date="2023-07" db="EMBL/GenBank/DDBJ databases">
        <title>Sorghum-associated microbial communities from plants grown in Nebraska, USA.</title>
        <authorList>
            <person name="Schachtman D."/>
        </authorList>
    </citation>
    <scope>NUCLEOTIDE SEQUENCE [LARGE SCALE GENOMIC DNA]</scope>
    <source>
        <strain evidence="16 17">BE187</strain>
    </source>
</reference>
<evidence type="ECO:0000256" key="2">
    <source>
        <dbReference type="ARBA" id="ARBA00010248"/>
    </source>
</evidence>
<feature type="compositionally biased region" description="Low complexity" evidence="11">
    <location>
        <begin position="119"/>
        <end position="143"/>
    </location>
</feature>
<evidence type="ECO:0000256" key="5">
    <source>
        <dbReference type="ARBA" id="ARBA00022692"/>
    </source>
</evidence>
<evidence type="ECO:0000256" key="10">
    <source>
        <dbReference type="ARBA" id="ARBA00093548"/>
    </source>
</evidence>
<dbReference type="Pfam" id="PF07244">
    <property type="entry name" value="POTRA"/>
    <property type="match status" value="2"/>
</dbReference>
<gene>
    <name evidence="16" type="ORF">J2X04_002520</name>
</gene>
<feature type="region of interest" description="Disordered" evidence="11">
    <location>
        <begin position="101"/>
        <end position="150"/>
    </location>
</feature>
<keyword evidence="17" id="KW-1185">Reference proteome</keyword>
<dbReference type="InterPro" id="IPR035243">
    <property type="entry name" value="TamA_POTRA_Dom_1"/>
</dbReference>
<keyword evidence="6 12" id="KW-0732">Signal</keyword>
<feature type="domain" description="POTRA" evidence="14">
    <location>
        <begin position="171"/>
        <end position="238"/>
    </location>
</feature>
<evidence type="ECO:0000313" key="17">
    <source>
        <dbReference type="Proteomes" id="UP001267878"/>
    </source>
</evidence>
<sequence length="653" mass="71760">MPCLPRLSTRFVFALGLLAAGSAHAATVTSVDIRGLDETMALNVRVSLSLVDAIGKDVSGRRLAYLLREAEQETREALEPFGYYSPSITVERTRDGVTTVVGEPSADTTPADTTLVTDATAPGAPSTAATGAAPTAASEAAPPGERRANTSPVTVTITVALGEPVTVRRANIAIEGAGGTDKYLREDLGKFLPQSGGVFDHTQYEASKARITRRLAERGYFDADFLNRQVAVTRAEHAADIDLVWTSGERYDMGPMTITQSPKHIIRDSLIDRLVYWKEGSYYHQGKLDRFRESLARLDYFASIDIQPQPENAVDGRVPVIVTLTPAKRSIYTAGLSYGTDSGAGVRLGLERRYLNNRGHKLLTQLDWAEKRKTATVQYRIPAFAWIDGWYTISAQYYDEQTDYIDTRKIELVGSRSGQVNERLNVAASLHALRERWAYALPDDGAGALAPVQYNYATFLYPALRGEYIDADNRLFPRDAFGLTVELRGGVKGVGSDASFLQAWGVGRWYRGLGERNRLILRGEAGYTFTNALVDMPPSLRFYAGGDRSIRGYAYREVGPFFIADDGKKYALGAKNVLTGTAEFEHYFNDTWGAAAFVDGGDAFDDDRPDFHTGVGFGVRWRSPVGPVRLDIAHGLYDPDSQYEIYLNIGADL</sequence>
<evidence type="ECO:0000256" key="1">
    <source>
        <dbReference type="ARBA" id="ARBA00004442"/>
    </source>
</evidence>
<dbReference type="InterPro" id="IPR039910">
    <property type="entry name" value="D15-like"/>
</dbReference>
<evidence type="ECO:0000256" key="8">
    <source>
        <dbReference type="ARBA" id="ARBA00023237"/>
    </source>
</evidence>
<feature type="domain" description="Bacterial surface antigen (D15)" evidence="13">
    <location>
        <begin position="471"/>
        <end position="650"/>
    </location>
</feature>
<dbReference type="Proteomes" id="UP001267878">
    <property type="component" value="Unassembled WGS sequence"/>
</dbReference>
<evidence type="ECO:0000256" key="4">
    <source>
        <dbReference type="ARBA" id="ARBA00022452"/>
    </source>
</evidence>
<dbReference type="InterPro" id="IPR010827">
    <property type="entry name" value="BamA/TamA_POTRA"/>
</dbReference>
<keyword evidence="8" id="KW-0998">Cell outer membrane</keyword>
<evidence type="ECO:0000259" key="14">
    <source>
        <dbReference type="Pfam" id="PF07244"/>
    </source>
</evidence>
<dbReference type="Gene3D" id="3.10.20.310">
    <property type="entry name" value="membrane protein fhac"/>
    <property type="match status" value="3"/>
</dbReference>
<dbReference type="Pfam" id="PF17243">
    <property type="entry name" value="POTRA_TamA_1"/>
    <property type="match status" value="1"/>
</dbReference>
<protein>
    <recommendedName>
        <fullName evidence="3">Translocation and assembly module subunit TamA</fullName>
    </recommendedName>
    <alternativeName>
        <fullName evidence="9">Autotransporter assembly factor TamA</fullName>
    </alternativeName>
</protein>
<feature type="domain" description="POTRA" evidence="14">
    <location>
        <begin position="264"/>
        <end position="325"/>
    </location>
</feature>
<dbReference type="PANTHER" id="PTHR12815">
    <property type="entry name" value="SORTING AND ASSEMBLY MACHINERY SAMM50 PROTEIN FAMILY MEMBER"/>
    <property type="match status" value="1"/>
</dbReference>
<keyword evidence="4" id="KW-1134">Transmembrane beta strand</keyword>
<evidence type="ECO:0000256" key="12">
    <source>
        <dbReference type="SAM" id="SignalP"/>
    </source>
</evidence>
<evidence type="ECO:0000259" key="13">
    <source>
        <dbReference type="Pfam" id="PF01103"/>
    </source>
</evidence>
<dbReference type="Pfam" id="PF01103">
    <property type="entry name" value="Omp85"/>
    <property type="match status" value="1"/>
</dbReference>
<evidence type="ECO:0000256" key="3">
    <source>
        <dbReference type="ARBA" id="ARBA00015419"/>
    </source>
</evidence>
<accession>A0ABU1VRM2</accession>
<evidence type="ECO:0000256" key="6">
    <source>
        <dbReference type="ARBA" id="ARBA00022729"/>
    </source>
</evidence>
<evidence type="ECO:0000259" key="15">
    <source>
        <dbReference type="Pfam" id="PF17243"/>
    </source>
</evidence>
<feature type="compositionally biased region" description="Polar residues" evidence="11">
    <location>
        <begin position="106"/>
        <end position="117"/>
    </location>
</feature>
<comment type="caution">
    <text evidence="16">The sequence shown here is derived from an EMBL/GenBank/DDBJ whole genome shotgun (WGS) entry which is preliminary data.</text>
</comment>
<comment type="subcellular location">
    <subcellularLocation>
        <location evidence="1">Cell outer membrane</location>
    </subcellularLocation>
</comment>
<comment type="subunit">
    <text evidence="10">Interacts with TamB to form the translocation and assembly module (TAM).</text>
</comment>
<feature type="signal peptide" evidence="12">
    <location>
        <begin position="1"/>
        <end position="25"/>
    </location>
</feature>
<name>A0ABU1VRM2_9GAMM</name>
<keyword evidence="7" id="KW-0472">Membrane</keyword>
<keyword evidence="5" id="KW-0812">Transmembrane</keyword>
<evidence type="ECO:0000256" key="11">
    <source>
        <dbReference type="SAM" id="MobiDB-lite"/>
    </source>
</evidence>
<evidence type="ECO:0000256" key="7">
    <source>
        <dbReference type="ARBA" id="ARBA00023136"/>
    </source>
</evidence>
<evidence type="ECO:0000313" key="16">
    <source>
        <dbReference type="EMBL" id="MDR7100139.1"/>
    </source>
</evidence>
<dbReference type="Gene3D" id="2.40.160.50">
    <property type="entry name" value="membrane protein fhac: a member of the omp85/tpsb transporter family"/>
    <property type="match status" value="1"/>
</dbReference>
<feature type="domain" description="TamA POTRA" evidence="15">
    <location>
        <begin position="30"/>
        <end position="96"/>
    </location>
</feature>
<proteinExistence type="inferred from homology"/>
<comment type="similarity">
    <text evidence="2">Belongs to the TamA family.</text>
</comment>
<organism evidence="16 17">
    <name type="scientific">Agrilutibacter niabensis</name>
    <dbReference type="NCBI Taxonomy" id="380628"/>
    <lineage>
        <taxon>Bacteria</taxon>
        <taxon>Pseudomonadati</taxon>
        <taxon>Pseudomonadota</taxon>
        <taxon>Gammaproteobacteria</taxon>
        <taxon>Lysobacterales</taxon>
        <taxon>Lysobacteraceae</taxon>
        <taxon>Agrilutibacter</taxon>
    </lineage>
</organism>
<evidence type="ECO:0000256" key="9">
    <source>
        <dbReference type="ARBA" id="ARBA00033063"/>
    </source>
</evidence>
<dbReference type="EMBL" id="JAVDVW010000002">
    <property type="protein sequence ID" value="MDR7100139.1"/>
    <property type="molecule type" value="Genomic_DNA"/>
</dbReference>